<protein>
    <submittedName>
        <fullName evidence="1">Uncharacterized protein</fullName>
    </submittedName>
</protein>
<evidence type="ECO:0000313" key="2">
    <source>
        <dbReference type="Proteomes" id="UP000265520"/>
    </source>
</evidence>
<comment type="caution">
    <text evidence="1">The sequence shown here is derived from an EMBL/GenBank/DDBJ whole genome shotgun (WGS) entry which is preliminary data.</text>
</comment>
<name>A0A392M2A6_9FABA</name>
<proteinExistence type="predicted"/>
<organism evidence="1 2">
    <name type="scientific">Trifolium medium</name>
    <dbReference type="NCBI Taxonomy" id="97028"/>
    <lineage>
        <taxon>Eukaryota</taxon>
        <taxon>Viridiplantae</taxon>
        <taxon>Streptophyta</taxon>
        <taxon>Embryophyta</taxon>
        <taxon>Tracheophyta</taxon>
        <taxon>Spermatophyta</taxon>
        <taxon>Magnoliopsida</taxon>
        <taxon>eudicotyledons</taxon>
        <taxon>Gunneridae</taxon>
        <taxon>Pentapetalae</taxon>
        <taxon>rosids</taxon>
        <taxon>fabids</taxon>
        <taxon>Fabales</taxon>
        <taxon>Fabaceae</taxon>
        <taxon>Papilionoideae</taxon>
        <taxon>50 kb inversion clade</taxon>
        <taxon>NPAAA clade</taxon>
        <taxon>Hologalegina</taxon>
        <taxon>IRL clade</taxon>
        <taxon>Trifolieae</taxon>
        <taxon>Trifolium</taxon>
    </lineage>
</organism>
<dbReference type="Proteomes" id="UP000265520">
    <property type="component" value="Unassembled WGS sequence"/>
</dbReference>
<evidence type="ECO:0000313" key="1">
    <source>
        <dbReference type="EMBL" id="MCH81411.1"/>
    </source>
</evidence>
<keyword evidence="2" id="KW-1185">Reference proteome</keyword>
<reference evidence="1 2" key="1">
    <citation type="journal article" date="2018" name="Front. Plant Sci.">
        <title>Red Clover (Trifolium pratense) and Zigzag Clover (T. medium) - A Picture of Genomic Similarities and Differences.</title>
        <authorList>
            <person name="Dluhosova J."/>
            <person name="Istvanek J."/>
            <person name="Nedelnik J."/>
            <person name="Repkova J."/>
        </authorList>
    </citation>
    <scope>NUCLEOTIDE SEQUENCE [LARGE SCALE GENOMIC DNA]</scope>
    <source>
        <strain evidence="2">cv. 10/8</strain>
        <tissue evidence="1">Leaf</tissue>
    </source>
</reference>
<gene>
    <name evidence="1" type="ORF">A2U01_0002198</name>
</gene>
<dbReference type="AlphaFoldDB" id="A0A392M2A6"/>
<dbReference type="EMBL" id="LXQA010002270">
    <property type="protein sequence ID" value="MCH81411.1"/>
    <property type="molecule type" value="Genomic_DNA"/>
</dbReference>
<accession>A0A392M2A6</accession>
<feature type="non-terminal residue" evidence="1">
    <location>
        <position position="79"/>
    </location>
</feature>
<sequence length="79" mass="8435">MSETSVVVCYSNVAELSLAATNHAIAEHFSLAAVAAAIEAKIQLMINNPEAGRRSASKNIDKDSRLSNFQAIAFLDDLV</sequence>